<reference evidence="3" key="1">
    <citation type="submission" date="2020-06" db="EMBL/GenBank/DDBJ databases">
        <authorList>
            <person name="Li T."/>
            <person name="Hu X."/>
            <person name="Zhang T."/>
            <person name="Song X."/>
            <person name="Zhang H."/>
            <person name="Dai N."/>
            <person name="Sheng W."/>
            <person name="Hou X."/>
            <person name="Wei L."/>
        </authorList>
    </citation>
    <scope>NUCLEOTIDE SEQUENCE</scope>
    <source>
        <strain evidence="3">G02</strain>
        <tissue evidence="3">Leaf</tissue>
    </source>
</reference>
<keyword evidence="2" id="KW-0812">Transmembrane</keyword>
<organism evidence="3">
    <name type="scientific">Sesamum radiatum</name>
    <name type="common">Black benniseed</name>
    <dbReference type="NCBI Taxonomy" id="300843"/>
    <lineage>
        <taxon>Eukaryota</taxon>
        <taxon>Viridiplantae</taxon>
        <taxon>Streptophyta</taxon>
        <taxon>Embryophyta</taxon>
        <taxon>Tracheophyta</taxon>
        <taxon>Spermatophyta</taxon>
        <taxon>Magnoliopsida</taxon>
        <taxon>eudicotyledons</taxon>
        <taxon>Gunneridae</taxon>
        <taxon>Pentapetalae</taxon>
        <taxon>asterids</taxon>
        <taxon>lamiids</taxon>
        <taxon>Lamiales</taxon>
        <taxon>Pedaliaceae</taxon>
        <taxon>Sesamum</taxon>
    </lineage>
</organism>
<evidence type="ECO:0000256" key="2">
    <source>
        <dbReference type="SAM" id="Phobius"/>
    </source>
</evidence>
<keyword evidence="2" id="KW-1133">Transmembrane helix</keyword>
<accession>A0AAW2V1D3</accession>
<comment type="caution">
    <text evidence="3">The sequence shown here is derived from an EMBL/GenBank/DDBJ whole genome shotgun (WGS) entry which is preliminary data.</text>
</comment>
<proteinExistence type="predicted"/>
<feature type="region of interest" description="Disordered" evidence="1">
    <location>
        <begin position="1"/>
        <end position="29"/>
    </location>
</feature>
<keyword evidence="2" id="KW-0472">Membrane</keyword>
<dbReference type="AlphaFoldDB" id="A0AAW2V1D3"/>
<protein>
    <submittedName>
        <fullName evidence="3">Uncharacterized protein</fullName>
    </submittedName>
</protein>
<feature type="transmembrane region" description="Helical" evidence="2">
    <location>
        <begin position="46"/>
        <end position="68"/>
    </location>
</feature>
<name>A0AAW2V1D3_SESRA</name>
<dbReference type="EMBL" id="JACGWJ010000004">
    <property type="protein sequence ID" value="KAL0423126.1"/>
    <property type="molecule type" value="Genomic_DNA"/>
</dbReference>
<reference evidence="3" key="2">
    <citation type="journal article" date="2024" name="Plant">
        <title>Genomic evolution and insights into agronomic trait innovations of Sesamum species.</title>
        <authorList>
            <person name="Miao H."/>
            <person name="Wang L."/>
            <person name="Qu L."/>
            <person name="Liu H."/>
            <person name="Sun Y."/>
            <person name="Le M."/>
            <person name="Wang Q."/>
            <person name="Wei S."/>
            <person name="Zheng Y."/>
            <person name="Lin W."/>
            <person name="Duan Y."/>
            <person name="Cao H."/>
            <person name="Xiong S."/>
            <person name="Wang X."/>
            <person name="Wei L."/>
            <person name="Li C."/>
            <person name="Ma Q."/>
            <person name="Ju M."/>
            <person name="Zhao R."/>
            <person name="Li G."/>
            <person name="Mu C."/>
            <person name="Tian Q."/>
            <person name="Mei H."/>
            <person name="Zhang T."/>
            <person name="Gao T."/>
            <person name="Zhang H."/>
        </authorList>
    </citation>
    <scope>NUCLEOTIDE SEQUENCE</scope>
    <source>
        <strain evidence="3">G02</strain>
    </source>
</reference>
<evidence type="ECO:0000313" key="3">
    <source>
        <dbReference type="EMBL" id="KAL0423126.1"/>
    </source>
</evidence>
<gene>
    <name evidence="3" type="ORF">Sradi_0847400</name>
</gene>
<evidence type="ECO:0000256" key="1">
    <source>
        <dbReference type="SAM" id="MobiDB-lite"/>
    </source>
</evidence>
<sequence length="86" mass="9750">MTGAMLDVEQGVDNEESSFNSPSSSLIPPRWSRSFSIVSWKVTSGYAFVDILLVMIPVVSFELEAAALRMESCRQPLRYFKFLVKR</sequence>